<dbReference type="NCBIfam" id="TIGR00675">
    <property type="entry name" value="dcm"/>
    <property type="match status" value="1"/>
</dbReference>
<dbReference type="GO" id="GO:0032259">
    <property type="term" value="P:methylation"/>
    <property type="evidence" value="ECO:0007669"/>
    <property type="project" value="UniProtKB-KW"/>
</dbReference>
<keyword evidence="2 6" id="KW-0808">Transferase</keyword>
<feature type="active site" evidence="6">
    <location>
        <position position="199"/>
    </location>
</feature>
<evidence type="ECO:0000256" key="6">
    <source>
        <dbReference type="PROSITE-ProRule" id="PRU01016"/>
    </source>
</evidence>
<dbReference type="EC" id="2.1.1.37" evidence="8"/>
<evidence type="ECO:0000256" key="3">
    <source>
        <dbReference type="ARBA" id="ARBA00022691"/>
    </source>
</evidence>
<evidence type="ECO:0000313" key="9">
    <source>
        <dbReference type="EMBL" id="VHO03577.1"/>
    </source>
</evidence>
<sequence length="560" mass="64323">MTRDIVVLGDKLNEQLNRKDELKAKRLFKLLIEVYDQKNLALKLNMLGFNTSRESLNKFNKNPDSVSVGLDARAMELIRNNLLPAKPEHWDNPDFTFIDLFAGIGGLRKGFEEIGGKCVFTSEWEQRARRTYLANHYVDEAELPYFIDSEKDNREKNFSFMDITKITQSANPHLSDEAKSEHIRKHIPEHDVLLAGFPCQPFSIAGVSKKNSLGRSHGFECETQGTLFFDVEKIIEARQPKLFVLENVKNLKNHDNGNTFATIIKTLDRLGYWIVDISNAGATIYDAISNVRKRKNEPTIIDGVHFTPQHRERIVLVGIRKDILEEQPELRELSLTQIEKPANRYSISDILCDLSDKDREKYTLTPNLWSYLYHYALKHKTKGNGFGFGLVDLTDNEAVTRTLSARYYKDGSEILINQSALESVYLEEQKEFAVQKNLEREKFAQAHARQIHLNNTDITPAQLSEAIKSGEEKFDELHGRYAEEFDAFYKTPRRLTPRECARLMGMEKPEFDRTEKDKDFRIVCADTSAYKQFGNSVVVPVFRAVAKLLKDNIKTLGSDN</sequence>
<comment type="similarity">
    <text evidence="6 7">Belongs to the class I-like SAM-binding methyltransferase superfamily. C5-methyltransferase family.</text>
</comment>
<dbReference type="Gene3D" id="3.90.120.10">
    <property type="entry name" value="DNA Methylase, subunit A, domain 2"/>
    <property type="match status" value="1"/>
</dbReference>
<dbReference type="PANTHER" id="PTHR10629:SF52">
    <property type="entry name" value="DNA (CYTOSINE-5)-METHYLTRANSFERASE 1"/>
    <property type="match status" value="1"/>
</dbReference>
<keyword evidence="4" id="KW-0680">Restriction system</keyword>
<dbReference type="InterPro" id="IPR029063">
    <property type="entry name" value="SAM-dependent_MTases_sf"/>
</dbReference>
<dbReference type="Gene3D" id="1.10.260.140">
    <property type="match status" value="1"/>
</dbReference>
<evidence type="ECO:0000256" key="7">
    <source>
        <dbReference type="RuleBase" id="RU000416"/>
    </source>
</evidence>
<dbReference type="GO" id="GO:0044027">
    <property type="term" value="P:negative regulation of gene expression via chromosomal CpG island methylation"/>
    <property type="evidence" value="ECO:0007669"/>
    <property type="project" value="TreeGrafter"/>
</dbReference>
<dbReference type="PROSITE" id="PS00094">
    <property type="entry name" value="C5_MTASE_1"/>
    <property type="match status" value="1"/>
</dbReference>
<dbReference type="GO" id="GO:0009307">
    <property type="term" value="P:DNA restriction-modification system"/>
    <property type="evidence" value="ECO:0007669"/>
    <property type="project" value="UniProtKB-KW"/>
</dbReference>
<dbReference type="InterPro" id="IPR031303">
    <property type="entry name" value="C5_meth_CS"/>
</dbReference>
<dbReference type="PRINTS" id="PR00105">
    <property type="entry name" value="C5METTRFRASE"/>
</dbReference>
<gene>
    <name evidence="9" type="ORF">BAL341_1502</name>
</gene>
<keyword evidence="3 6" id="KW-0949">S-adenosyl-L-methionine</keyword>
<name>A0A486XPA2_9GAMM</name>
<dbReference type="PROSITE" id="PS51679">
    <property type="entry name" value="SAM_MT_C5"/>
    <property type="match status" value="1"/>
</dbReference>
<dbReference type="EMBL" id="CAAJGR010000083">
    <property type="protein sequence ID" value="VHO03577.1"/>
    <property type="molecule type" value="Genomic_DNA"/>
</dbReference>
<dbReference type="Gene3D" id="3.40.50.150">
    <property type="entry name" value="Vaccinia Virus protein VP39"/>
    <property type="match status" value="1"/>
</dbReference>
<evidence type="ECO:0000256" key="5">
    <source>
        <dbReference type="ARBA" id="ARBA00047422"/>
    </source>
</evidence>
<dbReference type="GO" id="GO:0003677">
    <property type="term" value="F:DNA binding"/>
    <property type="evidence" value="ECO:0007669"/>
    <property type="project" value="TreeGrafter"/>
</dbReference>
<organism evidence="9">
    <name type="scientific">Rheinheimera sp. BAL341</name>
    <dbReference type="NCBI Taxonomy" id="1708203"/>
    <lineage>
        <taxon>Bacteria</taxon>
        <taxon>Pseudomonadati</taxon>
        <taxon>Pseudomonadota</taxon>
        <taxon>Gammaproteobacteria</taxon>
        <taxon>Chromatiales</taxon>
        <taxon>Chromatiaceae</taxon>
        <taxon>Rheinheimera</taxon>
    </lineage>
</organism>
<evidence type="ECO:0000256" key="8">
    <source>
        <dbReference type="RuleBase" id="RU000417"/>
    </source>
</evidence>
<proteinExistence type="inferred from homology"/>
<dbReference type="SUPFAM" id="SSF53335">
    <property type="entry name" value="S-adenosyl-L-methionine-dependent methyltransferases"/>
    <property type="match status" value="1"/>
</dbReference>
<dbReference type="GO" id="GO:0003886">
    <property type="term" value="F:DNA (cytosine-5-)-methyltransferase activity"/>
    <property type="evidence" value="ECO:0007669"/>
    <property type="project" value="UniProtKB-EC"/>
</dbReference>
<reference evidence="9" key="1">
    <citation type="submission" date="2019-04" db="EMBL/GenBank/DDBJ databases">
        <authorList>
            <person name="Brambilla D."/>
        </authorList>
    </citation>
    <scope>NUCLEOTIDE SEQUENCE</scope>
    <source>
        <strain evidence="9">BAL1</strain>
    </source>
</reference>
<evidence type="ECO:0000256" key="1">
    <source>
        <dbReference type="ARBA" id="ARBA00022603"/>
    </source>
</evidence>
<accession>A0A486XPA2</accession>
<protein>
    <recommendedName>
        <fullName evidence="8">Cytosine-specific methyltransferase</fullName>
        <ecNumber evidence="8">2.1.1.37</ecNumber>
    </recommendedName>
</protein>
<dbReference type="Pfam" id="PF00145">
    <property type="entry name" value="DNA_methylase"/>
    <property type="match status" value="1"/>
</dbReference>
<dbReference type="InterPro" id="IPR018117">
    <property type="entry name" value="C5_DNA_meth_AS"/>
</dbReference>
<dbReference type="PANTHER" id="PTHR10629">
    <property type="entry name" value="CYTOSINE-SPECIFIC METHYLTRANSFERASE"/>
    <property type="match status" value="1"/>
</dbReference>
<evidence type="ECO:0000256" key="2">
    <source>
        <dbReference type="ARBA" id="ARBA00022679"/>
    </source>
</evidence>
<dbReference type="PROSITE" id="PS00095">
    <property type="entry name" value="C5_MTASE_2"/>
    <property type="match status" value="1"/>
</dbReference>
<comment type="catalytic activity">
    <reaction evidence="5 8">
        <text>a 2'-deoxycytidine in DNA + S-adenosyl-L-methionine = a 5-methyl-2'-deoxycytidine in DNA + S-adenosyl-L-homocysteine + H(+)</text>
        <dbReference type="Rhea" id="RHEA:13681"/>
        <dbReference type="Rhea" id="RHEA-COMP:11369"/>
        <dbReference type="Rhea" id="RHEA-COMP:11370"/>
        <dbReference type="ChEBI" id="CHEBI:15378"/>
        <dbReference type="ChEBI" id="CHEBI:57856"/>
        <dbReference type="ChEBI" id="CHEBI:59789"/>
        <dbReference type="ChEBI" id="CHEBI:85452"/>
        <dbReference type="ChEBI" id="CHEBI:85454"/>
        <dbReference type="EC" id="2.1.1.37"/>
    </reaction>
</comment>
<dbReference type="InterPro" id="IPR001525">
    <property type="entry name" value="C5_MeTfrase"/>
</dbReference>
<dbReference type="AlphaFoldDB" id="A0A486XPA2"/>
<evidence type="ECO:0000256" key="4">
    <source>
        <dbReference type="ARBA" id="ARBA00022747"/>
    </source>
</evidence>
<keyword evidence="1 6" id="KW-0489">Methyltransferase</keyword>
<dbReference type="InterPro" id="IPR050390">
    <property type="entry name" value="C5-Methyltransferase"/>
</dbReference>